<sequence>MQNRITKTCQMRKNKRADRLRDLLQLTPSDSILLDACARKPPNDVKVLLEALPATNPDTIRDRYLRTPLHIACGRKDDFEYATAIARLLIKAGSDVNNGVGDVDGLQPIHMAVLAGNHQCVLMLLHEGVNIPASDPFRLTPLLLAKLKLDNLRHAQHSIHNTEDDQILWMSESAKSQYDDVKEITQVLVSHLANKHITTYGLPSYDTSGYHGLSDFLFSKQSDEELSDTISSITDKLASIGMSDVETDDKIIQDSMNGLIEKVRKLGINEAIK</sequence>
<protein>
    <submittedName>
        <fullName evidence="4">Uncharacterized protein</fullName>
    </submittedName>
</protein>
<evidence type="ECO:0000256" key="3">
    <source>
        <dbReference type="PROSITE-ProRule" id="PRU00023"/>
    </source>
</evidence>
<dbReference type="Proteomes" id="UP000077051">
    <property type="component" value="Unassembled WGS sequence"/>
</dbReference>
<dbReference type="OrthoDB" id="194358at2759"/>
<proteinExistence type="predicted"/>
<keyword evidence="2 3" id="KW-0040">ANK repeat</keyword>
<gene>
    <name evidence="4" type="ORF">MUCCIDRAFT_104517</name>
</gene>
<evidence type="ECO:0000313" key="5">
    <source>
        <dbReference type="Proteomes" id="UP000077051"/>
    </source>
</evidence>
<accession>A0A162TVW1</accession>
<dbReference type="InterPro" id="IPR036770">
    <property type="entry name" value="Ankyrin_rpt-contain_sf"/>
</dbReference>
<dbReference type="PROSITE" id="PS50297">
    <property type="entry name" value="ANK_REP_REGION"/>
    <property type="match status" value="1"/>
</dbReference>
<dbReference type="PANTHER" id="PTHR24198:SF165">
    <property type="entry name" value="ANKYRIN REPEAT-CONTAINING PROTEIN-RELATED"/>
    <property type="match status" value="1"/>
</dbReference>
<dbReference type="EMBL" id="AMYB01000001">
    <property type="protein sequence ID" value="OAD07582.1"/>
    <property type="molecule type" value="Genomic_DNA"/>
</dbReference>
<dbReference type="Pfam" id="PF12796">
    <property type="entry name" value="Ank_2"/>
    <property type="match status" value="1"/>
</dbReference>
<evidence type="ECO:0000256" key="2">
    <source>
        <dbReference type="ARBA" id="ARBA00023043"/>
    </source>
</evidence>
<comment type="caution">
    <text evidence="4">The sequence shown here is derived from an EMBL/GenBank/DDBJ whole genome shotgun (WGS) entry which is preliminary data.</text>
</comment>
<dbReference type="STRING" id="747725.A0A162TVW1"/>
<keyword evidence="5" id="KW-1185">Reference proteome</keyword>
<dbReference type="SMART" id="SM00248">
    <property type="entry name" value="ANK"/>
    <property type="match status" value="2"/>
</dbReference>
<dbReference type="AlphaFoldDB" id="A0A162TVW1"/>
<dbReference type="VEuPathDB" id="FungiDB:MUCCIDRAFT_104517"/>
<name>A0A162TVW1_MUCCL</name>
<reference evidence="4 5" key="1">
    <citation type="submission" date="2015-06" db="EMBL/GenBank/DDBJ databases">
        <title>Expansion of signal transduction pathways in fungi by whole-genome duplication.</title>
        <authorList>
            <consortium name="DOE Joint Genome Institute"/>
            <person name="Corrochano L.M."/>
            <person name="Kuo A."/>
            <person name="Marcet-Houben M."/>
            <person name="Polaino S."/>
            <person name="Salamov A."/>
            <person name="Villalobos J.M."/>
            <person name="Alvarez M.I."/>
            <person name="Avalos J."/>
            <person name="Benito E.P."/>
            <person name="Benoit I."/>
            <person name="Burger G."/>
            <person name="Camino L.P."/>
            <person name="Canovas D."/>
            <person name="Cerda-Olmedo E."/>
            <person name="Cheng J.-F."/>
            <person name="Dominguez A."/>
            <person name="Elias M."/>
            <person name="Eslava A.P."/>
            <person name="Glaser F."/>
            <person name="Grimwood J."/>
            <person name="Gutierrez G."/>
            <person name="Heitman J."/>
            <person name="Henrissat B."/>
            <person name="Iturriaga E.A."/>
            <person name="Lang B.F."/>
            <person name="Lavin J.L."/>
            <person name="Lee S."/>
            <person name="Li W."/>
            <person name="Lindquist E."/>
            <person name="Lopez-Garcia S."/>
            <person name="Luque E.M."/>
            <person name="Marcos A.T."/>
            <person name="Martin J."/>
            <person name="Mccluskey K."/>
            <person name="Medina H.R."/>
            <person name="Miralles-Duran A."/>
            <person name="Miyazaki A."/>
            <person name="Munoz-Torres E."/>
            <person name="Oguiza J.A."/>
            <person name="Ohm R."/>
            <person name="Olmedo M."/>
            <person name="Orejas M."/>
            <person name="Ortiz-Castellanos L."/>
            <person name="Pisabarro A.G."/>
            <person name="Rodriguez-Romero J."/>
            <person name="Ruiz-Herrera J."/>
            <person name="Ruiz-Vazquez R."/>
            <person name="Sanz C."/>
            <person name="Schackwitz W."/>
            <person name="Schmutz J."/>
            <person name="Shahriari M."/>
            <person name="Shelest E."/>
            <person name="Silva-Franco F."/>
            <person name="Soanes D."/>
            <person name="Syed K."/>
            <person name="Tagua V.G."/>
            <person name="Talbot N.J."/>
            <person name="Thon M."/>
            <person name="De Vries R.P."/>
            <person name="Wiebenga A."/>
            <person name="Yadav J.S."/>
            <person name="Braun E.L."/>
            <person name="Baker S."/>
            <person name="Garre V."/>
            <person name="Horwitz B."/>
            <person name="Torres-Martinez S."/>
            <person name="Idnurm A."/>
            <person name="Herrera-Estrella A."/>
            <person name="Gabaldon T."/>
            <person name="Grigoriev I.V."/>
        </authorList>
    </citation>
    <scope>NUCLEOTIDE SEQUENCE [LARGE SCALE GENOMIC DNA]</scope>
    <source>
        <strain evidence="4 5">CBS 277.49</strain>
    </source>
</reference>
<dbReference type="SUPFAM" id="SSF48403">
    <property type="entry name" value="Ankyrin repeat"/>
    <property type="match status" value="1"/>
</dbReference>
<dbReference type="InterPro" id="IPR002110">
    <property type="entry name" value="Ankyrin_rpt"/>
</dbReference>
<dbReference type="PROSITE" id="PS50088">
    <property type="entry name" value="ANK_REPEAT"/>
    <property type="match status" value="1"/>
</dbReference>
<dbReference type="PANTHER" id="PTHR24198">
    <property type="entry name" value="ANKYRIN REPEAT AND PROTEIN KINASE DOMAIN-CONTAINING PROTEIN"/>
    <property type="match status" value="1"/>
</dbReference>
<organism evidence="4 5">
    <name type="scientific">Mucor lusitanicus CBS 277.49</name>
    <dbReference type="NCBI Taxonomy" id="747725"/>
    <lineage>
        <taxon>Eukaryota</taxon>
        <taxon>Fungi</taxon>
        <taxon>Fungi incertae sedis</taxon>
        <taxon>Mucoromycota</taxon>
        <taxon>Mucoromycotina</taxon>
        <taxon>Mucoromycetes</taxon>
        <taxon>Mucorales</taxon>
        <taxon>Mucorineae</taxon>
        <taxon>Mucoraceae</taxon>
        <taxon>Mucor</taxon>
    </lineage>
</organism>
<evidence type="ECO:0000313" key="4">
    <source>
        <dbReference type="EMBL" id="OAD07582.1"/>
    </source>
</evidence>
<dbReference type="Gene3D" id="1.25.40.20">
    <property type="entry name" value="Ankyrin repeat-containing domain"/>
    <property type="match status" value="1"/>
</dbReference>
<keyword evidence="1" id="KW-0677">Repeat</keyword>
<feature type="repeat" description="ANK" evidence="3">
    <location>
        <begin position="104"/>
        <end position="136"/>
    </location>
</feature>
<evidence type="ECO:0000256" key="1">
    <source>
        <dbReference type="ARBA" id="ARBA00022737"/>
    </source>
</evidence>